<dbReference type="EMBL" id="JACHDN010000001">
    <property type="protein sequence ID" value="MBB5472627.1"/>
    <property type="molecule type" value="Genomic_DNA"/>
</dbReference>
<dbReference type="EMBL" id="BJVQ01000024">
    <property type="protein sequence ID" value="GEL46847.1"/>
    <property type="molecule type" value="Genomic_DNA"/>
</dbReference>
<keyword evidence="5" id="KW-1185">Reference proteome</keyword>
<reference evidence="4 6" key="2">
    <citation type="submission" date="2020-08" db="EMBL/GenBank/DDBJ databases">
        <title>Sequencing the genomes of 1000 actinobacteria strains.</title>
        <authorList>
            <person name="Klenk H.-P."/>
        </authorList>
    </citation>
    <scope>NUCLEOTIDE SEQUENCE [LARGE SCALE GENOMIC DNA]</scope>
    <source>
        <strain evidence="4 6">DSM 9581</strain>
    </source>
</reference>
<dbReference type="PANTHER" id="PTHR43329">
    <property type="entry name" value="EPOXIDE HYDROLASE"/>
    <property type="match status" value="1"/>
</dbReference>
<dbReference type="Proteomes" id="UP000564629">
    <property type="component" value="Unassembled WGS sequence"/>
</dbReference>
<dbReference type="InterPro" id="IPR000639">
    <property type="entry name" value="Epox_hydrolase-like"/>
</dbReference>
<evidence type="ECO:0000313" key="3">
    <source>
        <dbReference type="EMBL" id="GEL46847.1"/>
    </source>
</evidence>
<dbReference type="Gene3D" id="3.40.50.1820">
    <property type="entry name" value="alpha/beta hydrolase"/>
    <property type="match status" value="1"/>
</dbReference>
<dbReference type="AlphaFoldDB" id="A0A511FEU6"/>
<evidence type="ECO:0000256" key="1">
    <source>
        <dbReference type="ARBA" id="ARBA00022801"/>
    </source>
</evidence>
<gene>
    <name evidence="3" type="ORF">CHO01_19630</name>
    <name evidence="4" type="ORF">HNR08_001363</name>
</gene>
<accession>A0A511FEU6</accession>
<dbReference type="Proteomes" id="UP000321723">
    <property type="component" value="Unassembled WGS sequence"/>
</dbReference>
<sequence length="307" mass="33360">MTVDSAALLLDGPWRHHFVPANGARFHVAVAGPDDRDAPLVVLLHGLPGLWWSWRHQLPAVAADGYRVVAMDLRGTGGSDKPPIGYDVPTLTRDVAGVVRSLGCDRAVVVGHGVGGGDVAWAMPAYHPELTRGVAALSAPHPLLRRADPRSGLRARAARRMAAIQVPYLPERAMTRGDLVARLLREWGGPRWPEPAALALYRRAAQVPFAAHSALEQVRWLYRSGPRADGRRYAHALRGAEAVPTLQVHGGSDGCYPVSRAMADGPVGRALGSRYRFEMLSGAGHYLPEEEPERVTALLRDWLRDLP</sequence>
<dbReference type="Pfam" id="PF00561">
    <property type="entry name" value="Abhydrolase_1"/>
    <property type="match status" value="1"/>
</dbReference>
<dbReference type="InterPro" id="IPR029058">
    <property type="entry name" value="AB_hydrolase_fold"/>
</dbReference>
<dbReference type="PRINTS" id="PR00412">
    <property type="entry name" value="EPOXHYDRLASE"/>
</dbReference>
<protein>
    <submittedName>
        <fullName evidence="3">Hydrolase</fullName>
    </submittedName>
    <submittedName>
        <fullName evidence="4">Pimeloyl-ACP methyl ester carboxylesterase</fullName>
    </submittedName>
</protein>
<name>A0A511FEU6_9CELL</name>
<dbReference type="OrthoDB" id="2987348at2"/>
<keyword evidence="1 3" id="KW-0378">Hydrolase</keyword>
<dbReference type="GO" id="GO:0016787">
    <property type="term" value="F:hydrolase activity"/>
    <property type="evidence" value="ECO:0007669"/>
    <property type="project" value="UniProtKB-KW"/>
</dbReference>
<dbReference type="InterPro" id="IPR000073">
    <property type="entry name" value="AB_hydrolase_1"/>
</dbReference>
<comment type="caution">
    <text evidence="3">The sequence shown here is derived from an EMBL/GenBank/DDBJ whole genome shotgun (WGS) entry which is preliminary data.</text>
</comment>
<evidence type="ECO:0000313" key="6">
    <source>
        <dbReference type="Proteomes" id="UP000564629"/>
    </source>
</evidence>
<reference evidence="3 5" key="1">
    <citation type="submission" date="2019-07" db="EMBL/GenBank/DDBJ databases">
        <title>Whole genome shotgun sequence of Cellulomonas hominis NBRC 16055.</title>
        <authorList>
            <person name="Hosoyama A."/>
            <person name="Uohara A."/>
            <person name="Ohji S."/>
            <person name="Ichikawa N."/>
        </authorList>
    </citation>
    <scope>NUCLEOTIDE SEQUENCE [LARGE SCALE GENOMIC DNA]</scope>
    <source>
        <strain evidence="3 5">NBRC 16055</strain>
    </source>
</reference>
<dbReference type="SUPFAM" id="SSF53474">
    <property type="entry name" value="alpha/beta-Hydrolases"/>
    <property type="match status" value="1"/>
</dbReference>
<feature type="domain" description="AB hydrolase-1" evidence="2">
    <location>
        <begin position="39"/>
        <end position="292"/>
    </location>
</feature>
<evidence type="ECO:0000313" key="5">
    <source>
        <dbReference type="Proteomes" id="UP000321723"/>
    </source>
</evidence>
<evidence type="ECO:0000313" key="4">
    <source>
        <dbReference type="EMBL" id="MBB5472627.1"/>
    </source>
</evidence>
<evidence type="ECO:0000259" key="2">
    <source>
        <dbReference type="Pfam" id="PF00561"/>
    </source>
</evidence>
<dbReference type="RefSeq" id="WP_146837275.1">
    <property type="nucleotide sequence ID" value="NZ_BJVQ01000024.1"/>
</dbReference>
<organism evidence="3 5">
    <name type="scientific">Cellulomonas hominis</name>
    <dbReference type="NCBI Taxonomy" id="156981"/>
    <lineage>
        <taxon>Bacteria</taxon>
        <taxon>Bacillati</taxon>
        <taxon>Actinomycetota</taxon>
        <taxon>Actinomycetes</taxon>
        <taxon>Micrococcales</taxon>
        <taxon>Cellulomonadaceae</taxon>
        <taxon>Cellulomonas</taxon>
    </lineage>
</organism>
<proteinExistence type="predicted"/>